<dbReference type="GO" id="GO:0006696">
    <property type="term" value="P:ergosterol biosynthetic process"/>
    <property type="evidence" value="ECO:0007669"/>
    <property type="project" value="TreeGrafter"/>
</dbReference>
<evidence type="ECO:0000256" key="6">
    <source>
        <dbReference type="ARBA" id="ARBA00023002"/>
    </source>
</evidence>
<keyword evidence="8" id="KW-0472">Membrane</keyword>
<comment type="subcellular location">
    <subcellularLocation>
        <location evidence="2">Membrane</location>
    </subcellularLocation>
</comment>
<dbReference type="InterPro" id="IPR039261">
    <property type="entry name" value="FNR_nucleotide-bd"/>
</dbReference>
<proteinExistence type="inferred from homology"/>
<evidence type="ECO:0000256" key="2">
    <source>
        <dbReference type="ARBA" id="ARBA00004370"/>
    </source>
</evidence>
<dbReference type="InterPro" id="IPR001433">
    <property type="entry name" value="OxRdtase_FAD/NAD-bd"/>
</dbReference>
<feature type="binding site" evidence="9">
    <location>
        <position position="112"/>
    </location>
    <ligand>
        <name>FAD</name>
        <dbReference type="ChEBI" id="CHEBI:57692"/>
    </ligand>
</feature>
<dbReference type="FunFam" id="3.40.50.80:FF:000009">
    <property type="entry name" value="NADH-cytochrome b5 reductase"/>
    <property type="match status" value="1"/>
</dbReference>
<dbReference type="PRINTS" id="PR00406">
    <property type="entry name" value="CYTB5RDTASE"/>
</dbReference>
<dbReference type="PANTHER" id="PTHR19370:SF101">
    <property type="entry name" value="NADH-CYTOCHROME B5 REDUCTASE"/>
    <property type="match status" value="1"/>
</dbReference>
<dbReference type="Gene3D" id="3.40.50.80">
    <property type="entry name" value="Nucleotide-binding domain of ferredoxin-NADP reductase (FNR) module"/>
    <property type="match status" value="1"/>
</dbReference>
<keyword evidence="12" id="KW-1185">Reference proteome</keyword>
<accession>A0AAD6MWV8</accession>
<evidence type="ECO:0000256" key="4">
    <source>
        <dbReference type="ARBA" id="ARBA00022630"/>
    </source>
</evidence>
<sequence length="306" mass="33709">MSHIRFLSRKATAAIATIGVIGIIAARASYGMEALAESPKPRETMITVRPAMGLGARMGFFTLRLESAQQINDNTKRLRFQLPDPNSNAGLCLTSFILTIHKPANAWLPVIRPYTPINNFNEPGHIELLVKKYPDGRASSHLHSLKPGDTLTVRPMTSFKWKPNEFESINLIAGGAGITPIFQLIQGILNNPADRTKIKLIFGVNTDKDLVLKDELDAFERAFPDHFKVVYAISNPADGSPFYKGKVTKELLQKELVGLKDGKAIKIFICGPPPMEAFILGNKGWFSGQKGALEELGYSSGQVFKF</sequence>
<dbReference type="Pfam" id="PF00175">
    <property type="entry name" value="NAD_binding_1"/>
    <property type="match status" value="1"/>
</dbReference>
<keyword evidence="4 9" id="KW-0285">Flavoprotein</keyword>
<comment type="similarity">
    <text evidence="3">Belongs to the flavoprotein pyridine nucleotide cytochrome reductase family.</text>
</comment>
<feature type="binding site" evidence="9">
    <location>
        <position position="179"/>
    </location>
    <ligand>
        <name>FAD</name>
        <dbReference type="ChEBI" id="CHEBI:57692"/>
    </ligand>
</feature>
<dbReference type="Gene3D" id="2.40.30.10">
    <property type="entry name" value="Translation factors"/>
    <property type="match status" value="1"/>
</dbReference>
<gene>
    <name evidence="11" type="ORF">N7493_005753</name>
</gene>
<name>A0AAD6MWV8_9EURO</name>
<dbReference type="Proteomes" id="UP001215712">
    <property type="component" value="Unassembled WGS sequence"/>
</dbReference>
<evidence type="ECO:0000256" key="8">
    <source>
        <dbReference type="ARBA" id="ARBA00023136"/>
    </source>
</evidence>
<reference evidence="11" key="2">
    <citation type="submission" date="2023-01" db="EMBL/GenBank/DDBJ databases">
        <authorList>
            <person name="Petersen C."/>
        </authorList>
    </citation>
    <scope>NUCLEOTIDE SEQUENCE</scope>
    <source>
        <strain evidence="11">IBT 17514</strain>
    </source>
</reference>
<dbReference type="GO" id="GO:0016020">
    <property type="term" value="C:membrane"/>
    <property type="evidence" value="ECO:0007669"/>
    <property type="project" value="UniProtKB-SubCell"/>
</dbReference>
<feature type="binding site" evidence="9">
    <location>
        <position position="129"/>
    </location>
    <ligand>
        <name>FAD</name>
        <dbReference type="ChEBI" id="CHEBI:57692"/>
    </ligand>
</feature>
<feature type="domain" description="FAD-binding FR-type" evidence="10">
    <location>
        <begin position="58"/>
        <end position="163"/>
    </location>
</feature>
<keyword evidence="7" id="KW-0520">NAD</keyword>
<dbReference type="CDD" id="cd06183">
    <property type="entry name" value="cyt_b5_reduct_like"/>
    <property type="match status" value="1"/>
</dbReference>
<evidence type="ECO:0000256" key="5">
    <source>
        <dbReference type="ARBA" id="ARBA00022827"/>
    </source>
</evidence>
<evidence type="ECO:0000256" key="1">
    <source>
        <dbReference type="ARBA" id="ARBA00001974"/>
    </source>
</evidence>
<comment type="cofactor">
    <cofactor evidence="1 9">
        <name>FAD</name>
        <dbReference type="ChEBI" id="CHEBI:57692"/>
    </cofactor>
</comment>
<protein>
    <submittedName>
        <fullName evidence="11">Oxidoreductase NAD-binding domain-containing protein</fullName>
    </submittedName>
</protein>
<reference evidence="11" key="1">
    <citation type="journal article" date="2023" name="IMA Fungus">
        <title>Comparative genomic study of the Penicillium genus elucidates a diverse pangenome and 15 lateral gene transfer events.</title>
        <authorList>
            <person name="Petersen C."/>
            <person name="Sorensen T."/>
            <person name="Nielsen M.R."/>
            <person name="Sondergaard T.E."/>
            <person name="Sorensen J.L."/>
            <person name="Fitzpatrick D.A."/>
            <person name="Frisvad J.C."/>
            <person name="Nielsen K.L."/>
        </authorList>
    </citation>
    <scope>NUCLEOTIDE SEQUENCE</scope>
    <source>
        <strain evidence="11">IBT 17514</strain>
    </source>
</reference>
<dbReference type="InterPro" id="IPR008333">
    <property type="entry name" value="Cbr1-like_FAD-bd_dom"/>
</dbReference>
<dbReference type="SUPFAM" id="SSF63380">
    <property type="entry name" value="Riboflavin synthase domain-like"/>
    <property type="match status" value="1"/>
</dbReference>
<feature type="binding site" evidence="9">
    <location>
        <position position="139"/>
    </location>
    <ligand>
        <name>FAD</name>
        <dbReference type="ChEBI" id="CHEBI:57692"/>
    </ligand>
</feature>
<dbReference type="InterPro" id="IPR017927">
    <property type="entry name" value="FAD-bd_FR_type"/>
</dbReference>
<comment type="caution">
    <text evidence="11">The sequence shown here is derived from an EMBL/GenBank/DDBJ whole genome shotgun (WGS) entry which is preliminary data.</text>
</comment>
<evidence type="ECO:0000259" key="10">
    <source>
        <dbReference type="PROSITE" id="PS51384"/>
    </source>
</evidence>
<dbReference type="SUPFAM" id="SSF52343">
    <property type="entry name" value="Ferredoxin reductase-like, C-terminal NADP-linked domain"/>
    <property type="match status" value="1"/>
</dbReference>
<dbReference type="PANTHER" id="PTHR19370">
    <property type="entry name" value="NADH-CYTOCHROME B5 REDUCTASE"/>
    <property type="match status" value="1"/>
</dbReference>
<keyword evidence="6" id="KW-0560">Oxidoreductase</keyword>
<feature type="binding site" evidence="9">
    <location>
        <position position="131"/>
    </location>
    <ligand>
        <name>FAD</name>
        <dbReference type="ChEBI" id="CHEBI:57692"/>
    </ligand>
</feature>
<dbReference type="PROSITE" id="PS51384">
    <property type="entry name" value="FAD_FR"/>
    <property type="match status" value="1"/>
</dbReference>
<keyword evidence="5 9" id="KW-0274">FAD</keyword>
<dbReference type="InterPro" id="IPR017938">
    <property type="entry name" value="Riboflavin_synthase-like_b-brl"/>
</dbReference>
<evidence type="ECO:0000256" key="9">
    <source>
        <dbReference type="PIRSR" id="PIRSR601834-1"/>
    </source>
</evidence>
<evidence type="ECO:0000256" key="7">
    <source>
        <dbReference type="ARBA" id="ARBA00023027"/>
    </source>
</evidence>
<dbReference type="InterPro" id="IPR001834">
    <property type="entry name" value="CBR-like"/>
</dbReference>
<organism evidence="11 12">
    <name type="scientific">Penicillium malachiteum</name>
    <dbReference type="NCBI Taxonomy" id="1324776"/>
    <lineage>
        <taxon>Eukaryota</taxon>
        <taxon>Fungi</taxon>
        <taxon>Dikarya</taxon>
        <taxon>Ascomycota</taxon>
        <taxon>Pezizomycotina</taxon>
        <taxon>Eurotiomycetes</taxon>
        <taxon>Eurotiomycetidae</taxon>
        <taxon>Eurotiales</taxon>
        <taxon>Aspergillaceae</taxon>
        <taxon>Penicillium</taxon>
    </lineage>
</organism>
<dbReference type="GO" id="GO:0004128">
    <property type="term" value="F:cytochrome-b5 reductase activity, acting on NAD(P)H"/>
    <property type="evidence" value="ECO:0007669"/>
    <property type="project" value="TreeGrafter"/>
</dbReference>
<dbReference type="AlphaFoldDB" id="A0AAD6MWV8"/>
<evidence type="ECO:0000256" key="3">
    <source>
        <dbReference type="ARBA" id="ARBA00006105"/>
    </source>
</evidence>
<dbReference type="Pfam" id="PF00970">
    <property type="entry name" value="FAD_binding_6"/>
    <property type="match status" value="1"/>
</dbReference>
<evidence type="ECO:0000313" key="12">
    <source>
        <dbReference type="Proteomes" id="UP001215712"/>
    </source>
</evidence>
<feature type="binding site" evidence="9">
    <location>
        <position position="114"/>
    </location>
    <ligand>
        <name>FAD</name>
        <dbReference type="ChEBI" id="CHEBI:57692"/>
    </ligand>
</feature>
<evidence type="ECO:0000313" key="11">
    <source>
        <dbReference type="EMBL" id="KAJ5727933.1"/>
    </source>
</evidence>
<feature type="binding site" evidence="9">
    <location>
        <position position="113"/>
    </location>
    <ligand>
        <name>FAD</name>
        <dbReference type="ChEBI" id="CHEBI:57692"/>
    </ligand>
</feature>
<dbReference type="EMBL" id="JAQJAN010000006">
    <property type="protein sequence ID" value="KAJ5727933.1"/>
    <property type="molecule type" value="Genomic_DNA"/>
</dbReference>